<reference evidence="3 4" key="1">
    <citation type="submission" date="2022-02" db="EMBL/GenBank/DDBJ databases">
        <title>Chromosome-level reference genomes for two strains of Caenorhabditis briggsae: an improved platform for comparative genomics.</title>
        <authorList>
            <person name="Stevens L."/>
            <person name="Andersen E.C."/>
        </authorList>
    </citation>
    <scope>NUCLEOTIDE SEQUENCE [LARGE SCALE GENOMIC DNA]</scope>
    <source>
        <strain evidence="3">QX1410_ONT</strain>
        <tissue evidence="3">Whole-organism</tissue>
    </source>
</reference>
<evidence type="ECO:0000313" key="3">
    <source>
        <dbReference type="EMBL" id="ULT90237.1"/>
    </source>
</evidence>
<feature type="chain" id="PRO_5041982056" evidence="2">
    <location>
        <begin position="19"/>
        <end position="151"/>
    </location>
</feature>
<name>A0AAE9A1N9_CAEBR</name>
<evidence type="ECO:0000256" key="2">
    <source>
        <dbReference type="SAM" id="SignalP"/>
    </source>
</evidence>
<organism evidence="3 4">
    <name type="scientific">Caenorhabditis briggsae</name>
    <dbReference type="NCBI Taxonomy" id="6238"/>
    <lineage>
        <taxon>Eukaryota</taxon>
        <taxon>Metazoa</taxon>
        <taxon>Ecdysozoa</taxon>
        <taxon>Nematoda</taxon>
        <taxon>Chromadorea</taxon>
        <taxon>Rhabditida</taxon>
        <taxon>Rhabditina</taxon>
        <taxon>Rhabditomorpha</taxon>
        <taxon>Rhabditoidea</taxon>
        <taxon>Rhabditidae</taxon>
        <taxon>Peloderinae</taxon>
        <taxon>Caenorhabditis</taxon>
    </lineage>
</organism>
<sequence length="151" mass="15609">MKTILFVFFCALIAVSLAKPQVSYGKNGPAKLHKARGDDGDGGGGYGDGTGGLKLNGDDGSHENGEPVAVPGGPIHLDEEEIGVPFAITGAPKLQLSGDDKSDNGEPVVATGEPKHIVVYKVSSGVVQKKKQGKSIAHYSRNGPHVLVARL</sequence>
<accession>A0AAE9A1N9</accession>
<feature type="signal peptide" evidence="2">
    <location>
        <begin position="1"/>
        <end position="18"/>
    </location>
</feature>
<feature type="region of interest" description="Disordered" evidence="1">
    <location>
        <begin position="26"/>
        <end position="74"/>
    </location>
</feature>
<dbReference type="Proteomes" id="UP000827892">
    <property type="component" value="Chromosome V"/>
</dbReference>
<evidence type="ECO:0000256" key="1">
    <source>
        <dbReference type="SAM" id="MobiDB-lite"/>
    </source>
</evidence>
<evidence type="ECO:0000313" key="4">
    <source>
        <dbReference type="Proteomes" id="UP000827892"/>
    </source>
</evidence>
<gene>
    <name evidence="3" type="ORF">L3Y34_008533</name>
</gene>
<protein>
    <submittedName>
        <fullName evidence="3">Uncharacterized protein</fullName>
    </submittedName>
</protein>
<feature type="compositionally biased region" description="Gly residues" evidence="1">
    <location>
        <begin position="42"/>
        <end position="54"/>
    </location>
</feature>
<proteinExistence type="predicted"/>
<feature type="compositionally biased region" description="Basic and acidic residues" evidence="1">
    <location>
        <begin position="56"/>
        <end position="65"/>
    </location>
</feature>
<keyword evidence="2" id="KW-0732">Signal</keyword>
<dbReference type="EMBL" id="CP090895">
    <property type="protein sequence ID" value="ULT90237.1"/>
    <property type="molecule type" value="Genomic_DNA"/>
</dbReference>
<dbReference type="AlphaFoldDB" id="A0AAE9A1N9"/>